<dbReference type="InterPro" id="IPR043129">
    <property type="entry name" value="ATPase_NBD"/>
</dbReference>
<dbReference type="Gene3D" id="3.30.30.30">
    <property type="match status" value="1"/>
</dbReference>
<evidence type="ECO:0000256" key="4">
    <source>
        <dbReference type="ARBA" id="ARBA00023186"/>
    </source>
</evidence>
<evidence type="ECO:0000256" key="5">
    <source>
        <dbReference type="SAM" id="MobiDB-lite"/>
    </source>
</evidence>
<dbReference type="Proteomes" id="UP000053237">
    <property type="component" value="Unassembled WGS sequence"/>
</dbReference>
<dbReference type="GO" id="GO:0140662">
    <property type="term" value="F:ATP-dependent protein folding chaperone"/>
    <property type="evidence" value="ECO:0007669"/>
    <property type="project" value="InterPro"/>
</dbReference>
<comment type="caution">
    <text evidence="7">The sequence shown here is derived from an EMBL/GenBank/DDBJ whole genome shotgun (WGS) entry which is preliminary data.</text>
</comment>
<dbReference type="GO" id="GO:0005524">
    <property type="term" value="F:ATP binding"/>
    <property type="evidence" value="ECO:0007669"/>
    <property type="project" value="UniProtKB-KW"/>
</dbReference>
<evidence type="ECO:0000256" key="1">
    <source>
        <dbReference type="ARBA" id="ARBA00022741"/>
    </source>
</evidence>
<dbReference type="Gene3D" id="3.90.640.10">
    <property type="entry name" value="Actin, Chain A, domain 4"/>
    <property type="match status" value="1"/>
</dbReference>
<dbReference type="CDD" id="cd10230">
    <property type="entry name" value="ASKHA_NBD_HSP70_HYOU1"/>
    <property type="match status" value="1"/>
</dbReference>
<feature type="compositionally biased region" description="Basic and acidic residues" evidence="5">
    <location>
        <begin position="827"/>
        <end position="836"/>
    </location>
</feature>
<keyword evidence="4" id="KW-0143">Chaperone</keyword>
<dbReference type="STRING" id="65357.A0A024GGI9"/>
<dbReference type="InParanoid" id="A0A024GGI9"/>
<feature type="chain" id="PRO_5001529471" evidence="6">
    <location>
        <begin position="32"/>
        <end position="939"/>
    </location>
</feature>
<keyword evidence="8" id="KW-1185">Reference proteome</keyword>
<keyword evidence="6" id="KW-0732">Signal</keyword>
<evidence type="ECO:0000256" key="6">
    <source>
        <dbReference type="SAM" id="SignalP"/>
    </source>
</evidence>
<dbReference type="Pfam" id="PF00012">
    <property type="entry name" value="HSP70"/>
    <property type="match status" value="2"/>
</dbReference>
<name>A0A024GGI9_9STRA</name>
<accession>A0A024GGI9</accession>
<dbReference type="EMBL" id="CAIX01000113">
    <property type="protein sequence ID" value="CCI45987.1"/>
    <property type="molecule type" value="Genomic_DNA"/>
</dbReference>
<evidence type="ECO:0000256" key="2">
    <source>
        <dbReference type="ARBA" id="ARBA00022824"/>
    </source>
</evidence>
<dbReference type="FunFam" id="1.20.1270.10:FF:000002">
    <property type="entry name" value="Heat shock 70 kDa protein 4"/>
    <property type="match status" value="1"/>
</dbReference>
<protein>
    <submittedName>
        <fullName evidence="7">Uncharacterized protein</fullName>
    </submittedName>
</protein>
<keyword evidence="3" id="KW-0067">ATP-binding</keyword>
<gene>
    <name evidence="7" type="ORF">BN9_068970</name>
</gene>
<feature type="region of interest" description="Disordered" evidence="5">
    <location>
        <begin position="827"/>
        <end position="939"/>
    </location>
</feature>
<dbReference type="Gene3D" id="1.20.1270.10">
    <property type="match status" value="1"/>
</dbReference>
<proteinExistence type="predicted"/>
<dbReference type="InterPro" id="IPR029048">
    <property type="entry name" value="HSP70_C_sf"/>
</dbReference>
<evidence type="ECO:0000256" key="3">
    <source>
        <dbReference type="ARBA" id="ARBA00022840"/>
    </source>
</evidence>
<dbReference type="AlphaFoldDB" id="A0A024GGI9"/>
<evidence type="ECO:0000313" key="7">
    <source>
        <dbReference type="EMBL" id="CCI45987.1"/>
    </source>
</evidence>
<feature type="compositionally biased region" description="Polar residues" evidence="5">
    <location>
        <begin position="842"/>
        <end position="852"/>
    </location>
</feature>
<dbReference type="FunFam" id="3.90.640.10:FF:000003">
    <property type="entry name" value="Molecular chaperone DnaK"/>
    <property type="match status" value="1"/>
</dbReference>
<evidence type="ECO:0000313" key="8">
    <source>
        <dbReference type="Proteomes" id="UP000053237"/>
    </source>
</evidence>
<feature type="compositionally biased region" description="Basic and acidic residues" evidence="5">
    <location>
        <begin position="878"/>
        <end position="893"/>
    </location>
</feature>
<organism evidence="7 8">
    <name type="scientific">Albugo candida</name>
    <dbReference type="NCBI Taxonomy" id="65357"/>
    <lineage>
        <taxon>Eukaryota</taxon>
        <taxon>Sar</taxon>
        <taxon>Stramenopiles</taxon>
        <taxon>Oomycota</taxon>
        <taxon>Peronosporomycetes</taxon>
        <taxon>Albuginales</taxon>
        <taxon>Albuginaceae</taxon>
        <taxon>Albugo</taxon>
    </lineage>
</organism>
<feature type="region of interest" description="Disordered" evidence="5">
    <location>
        <begin position="571"/>
        <end position="621"/>
    </location>
</feature>
<sequence>MKRTTTHSRGWLTSPTRAISAFLFLLHSCSQQCVVHAKVAGLDFGGEYFKVALVKPGTPFEIVTNVHSKRKTETMVAFDGEERIYGADADTIGVRRPHTGYAQIRRFLGSSLDHPGVLSLVTQEYFPYTLKLNEKRGTIHLEHEIEQLYHAEEVVAMVFSHVRQITDVFAESDVKDYVITVPDYYTQAQRQAVLDAAEISGLRVLSLINENTAAALQLCIHTSMEPNERKRVMFYNLGSTSLQVSIAEFYSYVVPVGSSSNKTVIGFSVLSKAWDEHLGSSKIDLRLAEYLARVFNEQVLHNKQDVRTLPKVMAKLRAQAKKTKIVLSANEEIPVVMQSLLDDYDLRTVVTRTLLEEISKDLLDQVLGPVEEALRKANLTRGDIQDVELIGGGVRMPKVQSLLKEFFNVQELGAHLNGDEAMALGAAFRAANLSNSFRVRPIHMTDISTYAIGARLADIHLEDEKESTWAKHAPLFTTAHRLGARKAVSLTHARDMTCTFHYNEPSSLPKGVSTHIGKFSITGIKDFYTQHLEKNLGEPKVSLTFSLDSSGIVSIIKAEATLEEEYEVEVEVPVEKKEETQSATTDADADAVKEKIDSTEEKTGDADKTEEKDANVEEKVEKEEEKVEEKVEKVMQKRKRTLRSALSVKLVEERLGENNAIMSILPMSSSDKSDSIKLLREMEAADNKRKANLDAKNRLEAFVYSARDSLESDQDAISQVTLPEQVNAILIKLEAAEEWLYEDGDKAEASEYQAKLSEIETELDAILFRVSEKTDFPSIIEDAKKLALSMKAKLSDWAEMRPWITEQEQSDARARVEELETYLEEAVTKQKDHPPHEPPLVTSANVKKQMQQVKRLIDRLAKKPKPKPVKDVNATETASKEGEAGETEVKTETETETETGTEAGTETEAGAEKEAGTENEAESESESKPEGTVDGHEDL</sequence>
<feature type="compositionally biased region" description="Basic and acidic residues" evidence="5">
    <location>
        <begin position="925"/>
        <end position="939"/>
    </location>
</feature>
<dbReference type="PRINTS" id="PR00301">
    <property type="entry name" value="HEATSHOCK70"/>
</dbReference>
<dbReference type="GO" id="GO:0030968">
    <property type="term" value="P:endoplasmic reticulum unfolded protein response"/>
    <property type="evidence" value="ECO:0007669"/>
    <property type="project" value="TreeGrafter"/>
</dbReference>
<dbReference type="SUPFAM" id="SSF100934">
    <property type="entry name" value="Heat shock protein 70kD (HSP70), C-terminal subdomain"/>
    <property type="match status" value="1"/>
</dbReference>
<keyword evidence="2" id="KW-0256">Endoplasmic reticulum</keyword>
<reference evidence="7 8" key="1">
    <citation type="submission" date="2012-05" db="EMBL/GenBank/DDBJ databases">
        <title>Recombination and specialization in a pathogen metapopulation.</title>
        <authorList>
            <person name="Gardiner A."/>
            <person name="Kemen E."/>
            <person name="Schultz-Larsen T."/>
            <person name="MacLean D."/>
            <person name="Van Oosterhout C."/>
            <person name="Jones J.D.G."/>
        </authorList>
    </citation>
    <scope>NUCLEOTIDE SEQUENCE [LARGE SCALE GENOMIC DNA]</scope>
    <source>
        <strain evidence="7 8">Ac Nc2</strain>
    </source>
</reference>
<dbReference type="InterPro" id="IPR029047">
    <property type="entry name" value="HSP70_peptide-bd_sf"/>
</dbReference>
<dbReference type="SUPFAM" id="SSF53067">
    <property type="entry name" value="Actin-like ATPase domain"/>
    <property type="match status" value="2"/>
</dbReference>
<dbReference type="GO" id="GO:0034663">
    <property type="term" value="C:endoplasmic reticulum chaperone complex"/>
    <property type="evidence" value="ECO:0007669"/>
    <property type="project" value="TreeGrafter"/>
</dbReference>
<feature type="compositionally biased region" description="Basic and acidic residues" evidence="5">
    <location>
        <begin position="590"/>
        <end position="621"/>
    </location>
</feature>
<dbReference type="PANTHER" id="PTHR45639">
    <property type="entry name" value="HSC70CB, ISOFORM G-RELATED"/>
    <property type="match status" value="1"/>
</dbReference>
<dbReference type="Gene3D" id="2.60.34.10">
    <property type="entry name" value="Substrate Binding Domain Of DNAk, Chain A, domain 1"/>
    <property type="match status" value="1"/>
</dbReference>
<dbReference type="OrthoDB" id="10262720at2759"/>
<feature type="signal peptide" evidence="6">
    <location>
        <begin position="1"/>
        <end position="31"/>
    </location>
</feature>
<keyword evidence="1" id="KW-0547">Nucleotide-binding</keyword>
<dbReference type="Gene3D" id="3.30.420.40">
    <property type="match status" value="2"/>
</dbReference>
<dbReference type="InterPro" id="IPR013126">
    <property type="entry name" value="Hsp_70_fam"/>
</dbReference>
<dbReference type="PANTHER" id="PTHR45639:SF3">
    <property type="entry name" value="HYPOXIA UP-REGULATED PROTEIN 1"/>
    <property type="match status" value="1"/>
</dbReference>